<organism evidence="2 3">
    <name type="scientific">Apostasia shenzhenica</name>
    <dbReference type="NCBI Taxonomy" id="1088818"/>
    <lineage>
        <taxon>Eukaryota</taxon>
        <taxon>Viridiplantae</taxon>
        <taxon>Streptophyta</taxon>
        <taxon>Embryophyta</taxon>
        <taxon>Tracheophyta</taxon>
        <taxon>Spermatophyta</taxon>
        <taxon>Magnoliopsida</taxon>
        <taxon>Liliopsida</taxon>
        <taxon>Asparagales</taxon>
        <taxon>Orchidaceae</taxon>
        <taxon>Apostasioideae</taxon>
        <taxon>Apostasia</taxon>
    </lineage>
</organism>
<evidence type="ECO:0000256" key="1">
    <source>
        <dbReference type="SAM" id="MobiDB-lite"/>
    </source>
</evidence>
<dbReference type="InterPro" id="IPR038824">
    <property type="entry name" value="SHOC1-like"/>
</dbReference>
<name>A0A2I0AHP0_9ASPA</name>
<dbReference type="Proteomes" id="UP000236161">
    <property type="component" value="Unassembled WGS sequence"/>
</dbReference>
<gene>
    <name evidence="2" type="ORF">AXF42_Ash003662</name>
</gene>
<dbReference type="PANTHER" id="PTHR35764:SF1">
    <property type="entry name" value="PROTEIN SHORTAGE IN CHIASMATA 1"/>
    <property type="match status" value="1"/>
</dbReference>
<feature type="region of interest" description="Disordered" evidence="1">
    <location>
        <begin position="527"/>
        <end position="552"/>
    </location>
</feature>
<accession>A0A2I0AHP0</accession>
<sequence length="640" mass="72157">MYQEDLQGFVSEESVAKILSHVPLDMPCSSPSESADKTEVSNVNEYAMNIFHLSSSSNLTAKSSSFLEVLIIANTQNYEKNMIMSRRSSYQKILALEKGGVQVVERDINLPLDLILSAAVCLVWYETRNIGDGSEAFANVHSVPAFIENIATKILMSLSSSFSCCILVFEGESNFLASIMELSDMLYAAAASLDLNLQLFCSPLPESTDEIILNCIRTTNFLDRGLYPPMPESESLAESFLTRFPSLNPLSAHAILSSGGMLVDFLEWSHERRMQAVGKYKMPAESISLFNALCRFGELGESKSVMTDCSSIDSDNSGGTLQPERKRQRYGLKSRNSSMPMDESFYFQPNLLNHSRILHKNPDINSSKISNLVGNKLLGRSQQHEELINYNDNFLDEQYASISRSEFNLNKSELKSEPPIRSFLPSSRISLGHSNSFPKSLDLRSEEDWVSFDHKHGLEKETCRLKTTSSNPHLPTKKTKCDNRPADGLGLFTKEEKTPNFSDFLPSNSIQSFQRSILTTEFLSRVNDKRRMPQQPSYKKSGSSKGKAAYQKRSPSIIDSFRFQGGSQHVKEAVNRRNLPRELSKESALITPTWTPVDKRARQNLSFMRNGNEKQSRLVWRRRDSPRVDCSLSTRHRGEF</sequence>
<feature type="compositionally biased region" description="Polar residues" evidence="1">
    <location>
        <begin position="309"/>
        <end position="320"/>
    </location>
</feature>
<evidence type="ECO:0000313" key="2">
    <source>
        <dbReference type="EMBL" id="PKA55025.1"/>
    </source>
</evidence>
<feature type="region of interest" description="Disordered" evidence="1">
    <location>
        <begin position="610"/>
        <end position="640"/>
    </location>
</feature>
<keyword evidence="3" id="KW-1185">Reference proteome</keyword>
<dbReference type="GO" id="GO:0000712">
    <property type="term" value="P:resolution of meiotic recombination intermediates"/>
    <property type="evidence" value="ECO:0007669"/>
    <property type="project" value="TreeGrafter"/>
</dbReference>
<evidence type="ECO:0000313" key="3">
    <source>
        <dbReference type="Proteomes" id="UP000236161"/>
    </source>
</evidence>
<dbReference type="AlphaFoldDB" id="A0A2I0AHP0"/>
<feature type="compositionally biased region" description="Low complexity" evidence="1">
    <location>
        <begin position="533"/>
        <end position="552"/>
    </location>
</feature>
<feature type="region of interest" description="Disordered" evidence="1">
    <location>
        <begin position="309"/>
        <end position="337"/>
    </location>
</feature>
<dbReference type="EMBL" id="KZ451980">
    <property type="protein sequence ID" value="PKA55025.1"/>
    <property type="molecule type" value="Genomic_DNA"/>
</dbReference>
<dbReference type="PANTHER" id="PTHR35764">
    <property type="entry name" value="PROTEIN SHORTAGE IN CHIASMATA 1"/>
    <property type="match status" value="1"/>
</dbReference>
<proteinExistence type="predicted"/>
<dbReference type="STRING" id="1088818.A0A2I0AHP0"/>
<dbReference type="OrthoDB" id="2018152at2759"/>
<reference evidence="2 3" key="1">
    <citation type="journal article" date="2017" name="Nature">
        <title>The Apostasia genome and the evolution of orchids.</title>
        <authorList>
            <person name="Zhang G.Q."/>
            <person name="Liu K.W."/>
            <person name="Li Z."/>
            <person name="Lohaus R."/>
            <person name="Hsiao Y.Y."/>
            <person name="Niu S.C."/>
            <person name="Wang J.Y."/>
            <person name="Lin Y.C."/>
            <person name="Xu Q."/>
            <person name="Chen L.J."/>
            <person name="Yoshida K."/>
            <person name="Fujiwara S."/>
            <person name="Wang Z.W."/>
            <person name="Zhang Y.Q."/>
            <person name="Mitsuda N."/>
            <person name="Wang M."/>
            <person name="Liu G.H."/>
            <person name="Pecoraro L."/>
            <person name="Huang H.X."/>
            <person name="Xiao X.J."/>
            <person name="Lin M."/>
            <person name="Wu X.Y."/>
            <person name="Wu W.L."/>
            <person name="Chen Y.Y."/>
            <person name="Chang S.B."/>
            <person name="Sakamoto S."/>
            <person name="Ohme-Takagi M."/>
            <person name="Yagi M."/>
            <person name="Zeng S.J."/>
            <person name="Shen C.Y."/>
            <person name="Yeh C.M."/>
            <person name="Luo Y.B."/>
            <person name="Tsai W.C."/>
            <person name="Van de Peer Y."/>
            <person name="Liu Z.J."/>
        </authorList>
    </citation>
    <scope>NUCLEOTIDE SEQUENCE [LARGE SCALE GENOMIC DNA]</scope>
    <source>
        <strain evidence="3">cv. Shenzhen</strain>
        <tissue evidence="2">Stem</tissue>
    </source>
</reference>
<feature type="compositionally biased region" description="Basic and acidic residues" evidence="1">
    <location>
        <begin position="611"/>
        <end position="627"/>
    </location>
</feature>
<protein>
    <submittedName>
        <fullName evidence="2">Uncharacterized protein</fullName>
    </submittedName>
</protein>